<proteinExistence type="predicted"/>
<evidence type="ECO:0000313" key="2">
    <source>
        <dbReference type="Proteomes" id="UP000442535"/>
    </source>
</evidence>
<name>A0A7K0K2I6_9ACTO</name>
<dbReference type="EMBL" id="VUMY01000008">
    <property type="protein sequence ID" value="MST49706.1"/>
    <property type="molecule type" value="Genomic_DNA"/>
</dbReference>
<gene>
    <name evidence="1" type="ORF">FYJ63_05575</name>
</gene>
<organism evidence="1 2">
    <name type="scientific">Mobiluncus porci</name>
    <dbReference type="NCBI Taxonomy" id="2652278"/>
    <lineage>
        <taxon>Bacteria</taxon>
        <taxon>Bacillati</taxon>
        <taxon>Actinomycetota</taxon>
        <taxon>Actinomycetes</taxon>
        <taxon>Actinomycetales</taxon>
        <taxon>Actinomycetaceae</taxon>
        <taxon>Mobiluncus</taxon>
    </lineage>
</organism>
<accession>A0A7K0K2I6</accession>
<keyword evidence="1" id="KW-0378">Hydrolase</keyword>
<dbReference type="GO" id="GO:0009036">
    <property type="term" value="F:type II site-specific deoxyribonuclease activity"/>
    <property type="evidence" value="ECO:0007669"/>
    <property type="project" value="InterPro"/>
</dbReference>
<dbReference type="Pfam" id="PF09553">
    <property type="entry name" value="RE_Eco47II"/>
    <property type="match status" value="1"/>
</dbReference>
<dbReference type="AlphaFoldDB" id="A0A7K0K2I6"/>
<dbReference type="InterPro" id="IPR019057">
    <property type="entry name" value="Restrct_endonuc_II_Eco47II"/>
</dbReference>
<keyword evidence="1" id="KW-0540">Nuclease</keyword>
<keyword evidence="2" id="KW-1185">Reference proteome</keyword>
<comment type="caution">
    <text evidence="1">The sequence shown here is derived from an EMBL/GenBank/DDBJ whole genome shotgun (WGS) entry which is preliminary data.</text>
</comment>
<evidence type="ECO:0000313" key="1">
    <source>
        <dbReference type="EMBL" id="MST49706.1"/>
    </source>
</evidence>
<reference evidence="1 2" key="1">
    <citation type="submission" date="2019-08" db="EMBL/GenBank/DDBJ databases">
        <title>In-depth cultivation of the pig gut microbiome towards novel bacterial diversity and tailored functional studies.</title>
        <authorList>
            <person name="Wylensek D."/>
            <person name="Hitch T.C.A."/>
            <person name="Clavel T."/>
        </authorList>
    </citation>
    <scope>NUCLEOTIDE SEQUENCE [LARGE SCALE GENOMIC DNA]</scope>
    <source>
        <strain evidence="1 2">RF-GAM-744-WT-7</strain>
    </source>
</reference>
<dbReference type="GO" id="GO:0003677">
    <property type="term" value="F:DNA binding"/>
    <property type="evidence" value="ECO:0007669"/>
    <property type="project" value="InterPro"/>
</dbReference>
<dbReference type="RefSeq" id="WP_154544623.1">
    <property type="nucleotide sequence ID" value="NZ_JAQYQY010000017.1"/>
</dbReference>
<dbReference type="Proteomes" id="UP000442535">
    <property type="component" value="Unassembled WGS sequence"/>
</dbReference>
<keyword evidence="1" id="KW-0255">Endonuclease</keyword>
<dbReference type="GO" id="GO:0009307">
    <property type="term" value="P:DNA restriction-modification system"/>
    <property type="evidence" value="ECO:0007669"/>
    <property type="project" value="InterPro"/>
</dbReference>
<sequence>MSSYSYGIDFFSDELLETEVQKVLIKARGKSEPNPYKNVIDPYAALLEAAALNTELTSWVDLELSRQENKRLTNAIGDFHQTLLGNLPGWESTGSSGGLIDLKHEQPFGTRQTPVLAEVKNKYNTMNSGSAADVFTRFQKYLSIPEYKHYTCYLVQVIQKSVHDDVPWVISQRGKQENIRLISAAKVYELSTGDKSSFPKLFSAVRQILEIKHGMTFDAEDLNVLQRILNGAPSFRA</sequence>
<protein>
    <submittedName>
        <fullName evidence="1">Eco47II family restriction endonuclease</fullName>
    </submittedName>
</protein>